<evidence type="ECO:0000313" key="1">
    <source>
        <dbReference type="EMBL" id="KAI4369212.1"/>
    </source>
</evidence>
<evidence type="ECO:0000313" key="2">
    <source>
        <dbReference type="Proteomes" id="UP001057402"/>
    </source>
</evidence>
<dbReference type="EMBL" id="CM042884">
    <property type="protein sequence ID" value="KAI4369212.1"/>
    <property type="molecule type" value="Genomic_DNA"/>
</dbReference>
<dbReference type="Proteomes" id="UP001057402">
    <property type="component" value="Chromosome 5"/>
</dbReference>
<organism evidence="1 2">
    <name type="scientific">Melastoma candidum</name>
    <dbReference type="NCBI Taxonomy" id="119954"/>
    <lineage>
        <taxon>Eukaryota</taxon>
        <taxon>Viridiplantae</taxon>
        <taxon>Streptophyta</taxon>
        <taxon>Embryophyta</taxon>
        <taxon>Tracheophyta</taxon>
        <taxon>Spermatophyta</taxon>
        <taxon>Magnoliopsida</taxon>
        <taxon>eudicotyledons</taxon>
        <taxon>Gunneridae</taxon>
        <taxon>Pentapetalae</taxon>
        <taxon>rosids</taxon>
        <taxon>malvids</taxon>
        <taxon>Myrtales</taxon>
        <taxon>Melastomataceae</taxon>
        <taxon>Melastomatoideae</taxon>
        <taxon>Melastomateae</taxon>
        <taxon>Melastoma</taxon>
    </lineage>
</organism>
<proteinExistence type="predicted"/>
<comment type="caution">
    <text evidence="1">The sequence shown here is derived from an EMBL/GenBank/DDBJ whole genome shotgun (WGS) entry which is preliminary data.</text>
</comment>
<name>A0ACB9QSR6_9MYRT</name>
<accession>A0ACB9QSR6</accession>
<protein>
    <submittedName>
        <fullName evidence="1">Uncharacterized protein</fullName>
    </submittedName>
</protein>
<keyword evidence="2" id="KW-1185">Reference proteome</keyword>
<gene>
    <name evidence="1" type="ORF">MLD38_017683</name>
</gene>
<reference evidence="2" key="1">
    <citation type="journal article" date="2023" name="Front. Plant Sci.">
        <title>Chromosomal-level genome assembly of Melastoma candidum provides insights into trichome evolution.</title>
        <authorList>
            <person name="Zhong Y."/>
            <person name="Wu W."/>
            <person name="Sun C."/>
            <person name="Zou P."/>
            <person name="Liu Y."/>
            <person name="Dai S."/>
            <person name="Zhou R."/>
        </authorList>
    </citation>
    <scope>NUCLEOTIDE SEQUENCE [LARGE SCALE GENOMIC DNA]</scope>
</reference>
<sequence>MALPSILVLAAVAWAPLVLGQQCGCAPQLCCSKWGYCGEGDQYCGDGCQSGPCYSSQGKPPAGGGGGGLSVADIVTDNFFNGIMGQSPASCPGKSFYSRQAFLDATGSYSGFGTASSADDGKREIAAFFAHVTHETGYFCYMEENNVDPSKDFCDRSYPQYPCNPSKRYYGRGPIQITWNYNYGPAGANNGFDGLNNPETVSNNPTISFKTALWFWMNNVHPIITSGQGFGGTIRAVNSGECGGGNTPAVQARASLYTEYCRQFGVSPGDNLYC</sequence>